<gene>
    <name evidence="2" type="ORF">DAEQUDRAFT_807067</name>
</gene>
<organism evidence="2 3">
    <name type="scientific">Daedalea quercina L-15889</name>
    <dbReference type="NCBI Taxonomy" id="1314783"/>
    <lineage>
        <taxon>Eukaryota</taxon>
        <taxon>Fungi</taxon>
        <taxon>Dikarya</taxon>
        <taxon>Basidiomycota</taxon>
        <taxon>Agaricomycotina</taxon>
        <taxon>Agaricomycetes</taxon>
        <taxon>Polyporales</taxon>
        <taxon>Fomitopsis</taxon>
    </lineage>
</organism>
<dbReference type="EMBL" id="KV429032">
    <property type="protein sequence ID" value="KZT74738.1"/>
    <property type="molecule type" value="Genomic_DNA"/>
</dbReference>
<accession>A0A165UD33</accession>
<keyword evidence="3" id="KW-1185">Reference proteome</keyword>
<feature type="region of interest" description="Disordered" evidence="1">
    <location>
        <begin position="1"/>
        <end position="23"/>
    </location>
</feature>
<evidence type="ECO:0000313" key="3">
    <source>
        <dbReference type="Proteomes" id="UP000076727"/>
    </source>
</evidence>
<protein>
    <submittedName>
        <fullName evidence="2">Uncharacterized protein</fullName>
    </submittedName>
</protein>
<sequence>MGYVKVPDHRRPLRFGSRPSGSTTSLSLPQMAFIYRTFLCLTLLLLPLLANAGRLHDDSDVLDGPITFDLVSSNTTWEAGGYADITLRVQLGSDTSASLHDAAYRRSLDDINMLLTPYRSNANHVLSSDSALALISQDRHGEDVLLRYRWPVPACLRSGRHIQLRTSSFGRRQPLAVPIFVVAPDEARRLSCSSRLQTYIRAPGRYNHQLQFRAKRSPSLSARDDGTGGDDGYMTSTPPFSATTAVAMDPTDYPPSWSSNYTSGAGSYTPSTPYSASYTAWNYSPTPTSYTSSGAYSTNSTSVVVVTSTATQISVQTITSVSTDIETMVTTVTGPDSTEVITTTQTLISTMMIVETTAAGLLPVNGAAYSAVLSLSAIATVCVTTAFWLLCSANCCVL</sequence>
<name>A0A165UD33_9APHY</name>
<dbReference type="Proteomes" id="UP000076727">
    <property type="component" value="Unassembled WGS sequence"/>
</dbReference>
<reference evidence="2 3" key="1">
    <citation type="journal article" date="2016" name="Mol. Biol. Evol.">
        <title>Comparative Genomics of Early-Diverging Mushroom-Forming Fungi Provides Insights into the Origins of Lignocellulose Decay Capabilities.</title>
        <authorList>
            <person name="Nagy L.G."/>
            <person name="Riley R."/>
            <person name="Tritt A."/>
            <person name="Adam C."/>
            <person name="Daum C."/>
            <person name="Floudas D."/>
            <person name="Sun H."/>
            <person name="Yadav J.S."/>
            <person name="Pangilinan J."/>
            <person name="Larsson K.H."/>
            <person name="Matsuura K."/>
            <person name="Barry K."/>
            <person name="Labutti K."/>
            <person name="Kuo R."/>
            <person name="Ohm R.A."/>
            <person name="Bhattacharya S.S."/>
            <person name="Shirouzu T."/>
            <person name="Yoshinaga Y."/>
            <person name="Martin F.M."/>
            <person name="Grigoriev I.V."/>
            <person name="Hibbett D.S."/>
        </authorList>
    </citation>
    <scope>NUCLEOTIDE SEQUENCE [LARGE SCALE GENOMIC DNA]</scope>
    <source>
        <strain evidence="2 3">L-15889</strain>
    </source>
</reference>
<evidence type="ECO:0000313" key="2">
    <source>
        <dbReference type="EMBL" id="KZT74738.1"/>
    </source>
</evidence>
<feature type="region of interest" description="Disordered" evidence="1">
    <location>
        <begin position="211"/>
        <end position="247"/>
    </location>
</feature>
<feature type="compositionally biased region" description="Polar residues" evidence="1">
    <location>
        <begin position="234"/>
        <end position="244"/>
    </location>
</feature>
<dbReference type="AlphaFoldDB" id="A0A165UD33"/>
<evidence type="ECO:0000256" key="1">
    <source>
        <dbReference type="SAM" id="MobiDB-lite"/>
    </source>
</evidence>
<dbReference type="OrthoDB" id="2802894at2759"/>
<feature type="compositionally biased region" description="Basic and acidic residues" evidence="1">
    <location>
        <begin position="1"/>
        <end position="10"/>
    </location>
</feature>
<proteinExistence type="predicted"/>